<evidence type="ECO:0000256" key="1">
    <source>
        <dbReference type="SAM" id="MobiDB-lite"/>
    </source>
</evidence>
<dbReference type="EMBL" id="JP004968">
    <property type="protein sequence ID" value="AER93565.1"/>
    <property type="molecule type" value="mRNA"/>
</dbReference>
<feature type="region of interest" description="Disordered" evidence="1">
    <location>
        <begin position="176"/>
        <end position="196"/>
    </location>
</feature>
<feature type="non-terminal residue" evidence="2">
    <location>
        <position position="1"/>
    </location>
</feature>
<sequence>PALYRLQGTQISKNWNTCIFRATLYKASSPSPQPHRRAPRALPHHREPRALPSVPLVVSPAHAVGGLFPVYLSCRNGSDRPSMGIRTACSFISSSTFFSPHPRHQSSPRAFILRCVTLASLSSPSSAPRLQSPGSVPSVCLHRPLPPGLPTCMCSLGFHSITLKLEAALSSGGSSGPSKAVLAASPPRPPPTPNPVLRQWKHTCLALL</sequence>
<feature type="non-terminal residue" evidence="2">
    <location>
        <position position="208"/>
    </location>
</feature>
<evidence type="ECO:0000313" key="2">
    <source>
        <dbReference type="EMBL" id="AER93565.1"/>
    </source>
</evidence>
<dbReference type="AlphaFoldDB" id="M1EB15"/>
<accession>M1EB15</accession>
<proteinExistence type="evidence at transcript level"/>
<name>M1EB15_MUSPF</name>
<protein>
    <submittedName>
        <fullName evidence="2">Active BCR-related protein</fullName>
    </submittedName>
</protein>
<reference evidence="2" key="1">
    <citation type="journal article" date="2013" name="J. Virol.">
        <title>Sequencing, annotation, and characterization of the influenza ferret infectome.</title>
        <authorList>
            <person name="Leon A.J."/>
            <person name="Banner D."/>
            <person name="Xu L."/>
            <person name="Ran L."/>
            <person name="Peng Z."/>
            <person name="Yi K."/>
            <person name="Chen C."/>
            <person name="Xu F."/>
            <person name="Huang J."/>
            <person name="Zhao Z."/>
            <person name="Lin Z."/>
            <person name="Huang S.H."/>
            <person name="Fang Y."/>
            <person name="Kelvin A.A."/>
            <person name="Ross T.M."/>
            <person name="Farooqui A."/>
            <person name="Kelvin D.J."/>
        </authorList>
    </citation>
    <scope>NUCLEOTIDE SEQUENCE</scope>
    <source>
        <tissue evidence="2">Lungs</tissue>
    </source>
</reference>
<organism evidence="2">
    <name type="scientific">Mustela putorius furo</name>
    <name type="common">European domestic ferret</name>
    <name type="synonym">Mustela furo</name>
    <dbReference type="NCBI Taxonomy" id="9669"/>
    <lineage>
        <taxon>Eukaryota</taxon>
        <taxon>Metazoa</taxon>
        <taxon>Chordata</taxon>
        <taxon>Craniata</taxon>
        <taxon>Vertebrata</taxon>
        <taxon>Euteleostomi</taxon>
        <taxon>Mammalia</taxon>
        <taxon>Eutheria</taxon>
        <taxon>Laurasiatheria</taxon>
        <taxon>Carnivora</taxon>
        <taxon>Caniformia</taxon>
        <taxon>Musteloidea</taxon>
        <taxon>Mustelidae</taxon>
        <taxon>Mustelinae</taxon>
        <taxon>Mustela</taxon>
    </lineage>
</organism>